<accession>A0A926HTQ7</accession>
<proteinExistence type="inferred from homology"/>
<dbReference type="GO" id="GO:0005737">
    <property type="term" value="C:cytoplasm"/>
    <property type="evidence" value="ECO:0007669"/>
    <property type="project" value="UniProtKB-ARBA"/>
</dbReference>
<evidence type="ECO:0000256" key="7">
    <source>
        <dbReference type="ARBA" id="ARBA00022842"/>
    </source>
</evidence>
<dbReference type="PANTHER" id="PTHR43281">
    <property type="entry name" value="FARNESYL DIPHOSPHATE SYNTHASE"/>
    <property type="match status" value="1"/>
</dbReference>
<evidence type="ECO:0000256" key="2">
    <source>
        <dbReference type="ARBA" id="ARBA00006706"/>
    </source>
</evidence>
<dbReference type="SFLD" id="SFLDS00005">
    <property type="entry name" value="Isoprenoid_Synthase_Type_I"/>
    <property type="match status" value="1"/>
</dbReference>
<evidence type="ECO:0000256" key="11">
    <source>
        <dbReference type="ARBA" id="ARBA00049399"/>
    </source>
</evidence>
<dbReference type="SFLD" id="SFLDG01017">
    <property type="entry name" value="Polyprenyl_Transferase_Like"/>
    <property type="match status" value="1"/>
</dbReference>
<dbReference type="Gene3D" id="1.10.600.10">
    <property type="entry name" value="Farnesyl Diphosphate Synthase"/>
    <property type="match status" value="1"/>
</dbReference>
<comment type="catalytic activity">
    <reaction evidence="11">
        <text>isopentenyl diphosphate + (2E)-geranyl diphosphate = (2E,6E)-farnesyl diphosphate + diphosphate</text>
        <dbReference type="Rhea" id="RHEA:19361"/>
        <dbReference type="ChEBI" id="CHEBI:33019"/>
        <dbReference type="ChEBI" id="CHEBI:58057"/>
        <dbReference type="ChEBI" id="CHEBI:128769"/>
        <dbReference type="ChEBI" id="CHEBI:175763"/>
        <dbReference type="EC" id="2.5.1.10"/>
    </reaction>
</comment>
<comment type="similarity">
    <text evidence="2 12">Belongs to the FPP/GGPP synthase family.</text>
</comment>
<protein>
    <recommendedName>
        <fullName evidence="4">Farnesyl diphosphate synthase</fullName>
        <ecNumber evidence="3">2.5.1.10</ecNumber>
    </recommendedName>
    <alternativeName>
        <fullName evidence="10">(2E,6E)-farnesyl diphosphate synthase</fullName>
    </alternativeName>
    <alternativeName>
        <fullName evidence="9">Geranyltranstransferase</fullName>
    </alternativeName>
</protein>
<dbReference type="InterPro" id="IPR033749">
    <property type="entry name" value="Polyprenyl_synt_CS"/>
</dbReference>
<evidence type="ECO:0000256" key="6">
    <source>
        <dbReference type="ARBA" id="ARBA00022723"/>
    </source>
</evidence>
<keyword evidence="14" id="KW-1185">Reference proteome</keyword>
<name>A0A926HTQ7_9FIRM</name>
<keyword evidence="5 12" id="KW-0808">Transferase</keyword>
<evidence type="ECO:0000256" key="5">
    <source>
        <dbReference type="ARBA" id="ARBA00022679"/>
    </source>
</evidence>
<dbReference type="Proteomes" id="UP000620366">
    <property type="component" value="Unassembled WGS sequence"/>
</dbReference>
<dbReference type="NCBIfam" id="NF045485">
    <property type="entry name" value="FPPsyn"/>
    <property type="match status" value="1"/>
</dbReference>
<dbReference type="Pfam" id="PF00348">
    <property type="entry name" value="polyprenyl_synt"/>
    <property type="match status" value="1"/>
</dbReference>
<dbReference type="EC" id="2.5.1.10" evidence="3"/>
<organism evidence="13 14">
    <name type="scientific">Feifania hominis</name>
    <dbReference type="NCBI Taxonomy" id="2763660"/>
    <lineage>
        <taxon>Bacteria</taxon>
        <taxon>Bacillati</taxon>
        <taxon>Bacillota</taxon>
        <taxon>Clostridia</taxon>
        <taxon>Eubacteriales</taxon>
        <taxon>Feifaniaceae</taxon>
        <taxon>Feifania</taxon>
    </lineage>
</organism>
<evidence type="ECO:0000256" key="4">
    <source>
        <dbReference type="ARBA" id="ARBA00015100"/>
    </source>
</evidence>
<dbReference type="GO" id="GO:0046872">
    <property type="term" value="F:metal ion binding"/>
    <property type="evidence" value="ECO:0007669"/>
    <property type="project" value="UniProtKB-KW"/>
</dbReference>
<dbReference type="PANTHER" id="PTHR43281:SF1">
    <property type="entry name" value="FARNESYL DIPHOSPHATE SYNTHASE"/>
    <property type="match status" value="1"/>
</dbReference>
<dbReference type="EMBL" id="JACRSP010000001">
    <property type="protein sequence ID" value="MBC8535548.1"/>
    <property type="molecule type" value="Genomic_DNA"/>
</dbReference>
<evidence type="ECO:0000256" key="8">
    <source>
        <dbReference type="ARBA" id="ARBA00023229"/>
    </source>
</evidence>
<gene>
    <name evidence="13" type="ORF">H8695_02410</name>
</gene>
<evidence type="ECO:0000313" key="13">
    <source>
        <dbReference type="EMBL" id="MBC8535548.1"/>
    </source>
</evidence>
<dbReference type="CDD" id="cd00685">
    <property type="entry name" value="Trans_IPPS_HT"/>
    <property type="match status" value="1"/>
</dbReference>
<dbReference type="SUPFAM" id="SSF48576">
    <property type="entry name" value="Terpenoid synthases"/>
    <property type="match status" value="1"/>
</dbReference>
<sequence>MNFDRRMQAHLDLTEHALRAYLPKERLAQQRIVEAMEYSLLAGGKRVRPVLMLEFCRVSGGEERLVLPLAAALEMIHTYSLIHDDLPCMDNDDLRRGRPTSHRVFGEAMATLAGDALLNYAAETALGADGPDYLDPALRLRAVCELFGAAGVYGMIGGQVLDMERENRALSLDQVLETHRLKTGALICAAARIGVICAGASDELLEAATEYAQKIGLVFQIVDDVLDCSGSAQQLGKQTGSDARSGKTTFVTLLGEQGAMERARELTDEAKQALAPFDDASFLCEFADRLLVRQR</sequence>
<dbReference type="RefSeq" id="WP_249299275.1">
    <property type="nucleotide sequence ID" value="NZ_JACRSP010000001.1"/>
</dbReference>
<comment type="cofactor">
    <cofactor evidence="1">
        <name>Mg(2+)</name>
        <dbReference type="ChEBI" id="CHEBI:18420"/>
    </cofactor>
</comment>
<evidence type="ECO:0000313" key="14">
    <source>
        <dbReference type="Proteomes" id="UP000620366"/>
    </source>
</evidence>
<dbReference type="InterPro" id="IPR000092">
    <property type="entry name" value="Polyprenyl_synt"/>
</dbReference>
<dbReference type="GO" id="GO:0004337">
    <property type="term" value="F:(2E,6E)-farnesyl diphosphate synthase activity"/>
    <property type="evidence" value="ECO:0007669"/>
    <property type="project" value="UniProtKB-EC"/>
</dbReference>
<dbReference type="PROSITE" id="PS00723">
    <property type="entry name" value="POLYPRENYL_SYNTHASE_1"/>
    <property type="match status" value="1"/>
</dbReference>
<comment type="caution">
    <text evidence="13">The sequence shown here is derived from an EMBL/GenBank/DDBJ whole genome shotgun (WGS) entry which is preliminary data.</text>
</comment>
<dbReference type="PROSITE" id="PS00444">
    <property type="entry name" value="POLYPRENYL_SYNTHASE_2"/>
    <property type="match status" value="1"/>
</dbReference>
<dbReference type="GO" id="GO:0016114">
    <property type="term" value="P:terpenoid biosynthetic process"/>
    <property type="evidence" value="ECO:0007669"/>
    <property type="project" value="UniProtKB-ARBA"/>
</dbReference>
<keyword evidence="6" id="KW-0479">Metal-binding</keyword>
<evidence type="ECO:0000256" key="9">
    <source>
        <dbReference type="ARBA" id="ARBA00032380"/>
    </source>
</evidence>
<reference evidence="13" key="1">
    <citation type="submission" date="2020-08" db="EMBL/GenBank/DDBJ databases">
        <title>Genome public.</title>
        <authorList>
            <person name="Liu C."/>
            <person name="Sun Q."/>
        </authorList>
    </citation>
    <scope>NUCLEOTIDE SEQUENCE</scope>
    <source>
        <strain evidence="13">BX7</strain>
    </source>
</reference>
<evidence type="ECO:0000256" key="1">
    <source>
        <dbReference type="ARBA" id="ARBA00001946"/>
    </source>
</evidence>
<dbReference type="FunFam" id="1.10.600.10:FF:000001">
    <property type="entry name" value="Geranylgeranyl diphosphate synthase"/>
    <property type="match status" value="1"/>
</dbReference>
<dbReference type="AlphaFoldDB" id="A0A926HTQ7"/>
<keyword evidence="8" id="KW-0414">Isoprene biosynthesis</keyword>
<keyword evidence="7" id="KW-0460">Magnesium</keyword>
<dbReference type="InterPro" id="IPR008949">
    <property type="entry name" value="Isoprenoid_synthase_dom_sf"/>
</dbReference>
<evidence type="ECO:0000256" key="10">
    <source>
        <dbReference type="ARBA" id="ARBA00032873"/>
    </source>
</evidence>
<evidence type="ECO:0000256" key="3">
    <source>
        <dbReference type="ARBA" id="ARBA00012439"/>
    </source>
</evidence>
<dbReference type="InterPro" id="IPR053378">
    <property type="entry name" value="Prenyl_diphosphate_synthase"/>
</dbReference>
<evidence type="ECO:0000256" key="12">
    <source>
        <dbReference type="RuleBase" id="RU004466"/>
    </source>
</evidence>